<dbReference type="GO" id="GO:0005524">
    <property type="term" value="F:ATP binding"/>
    <property type="evidence" value="ECO:0007669"/>
    <property type="project" value="InterPro"/>
</dbReference>
<proteinExistence type="predicted"/>
<dbReference type="InterPro" id="IPR000719">
    <property type="entry name" value="Prot_kinase_dom"/>
</dbReference>
<keyword evidence="4" id="KW-1185">Reference proteome</keyword>
<organism evidence="3 4">
    <name type="scientific">Lasiosphaeria hispida</name>
    <dbReference type="NCBI Taxonomy" id="260671"/>
    <lineage>
        <taxon>Eukaryota</taxon>
        <taxon>Fungi</taxon>
        <taxon>Dikarya</taxon>
        <taxon>Ascomycota</taxon>
        <taxon>Pezizomycotina</taxon>
        <taxon>Sordariomycetes</taxon>
        <taxon>Sordariomycetidae</taxon>
        <taxon>Sordariales</taxon>
        <taxon>Lasiosphaeriaceae</taxon>
        <taxon>Lasiosphaeria</taxon>
    </lineage>
</organism>
<evidence type="ECO:0000313" key="4">
    <source>
        <dbReference type="Proteomes" id="UP001275084"/>
    </source>
</evidence>
<evidence type="ECO:0000259" key="2">
    <source>
        <dbReference type="PROSITE" id="PS50011"/>
    </source>
</evidence>
<evidence type="ECO:0000313" key="3">
    <source>
        <dbReference type="EMBL" id="KAK3346009.1"/>
    </source>
</evidence>
<gene>
    <name evidence="3" type="ORF">B0T25DRAFT_612179</name>
</gene>
<name>A0AAJ0MAM8_9PEZI</name>
<dbReference type="AlphaFoldDB" id="A0AAJ0MAM8"/>
<dbReference type="Gene3D" id="1.10.510.10">
    <property type="entry name" value="Transferase(Phosphotransferase) domain 1"/>
    <property type="match status" value="1"/>
</dbReference>
<reference evidence="3" key="1">
    <citation type="journal article" date="2023" name="Mol. Phylogenet. Evol.">
        <title>Genome-scale phylogeny and comparative genomics of the fungal order Sordariales.</title>
        <authorList>
            <person name="Hensen N."/>
            <person name="Bonometti L."/>
            <person name="Westerberg I."/>
            <person name="Brannstrom I.O."/>
            <person name="Guillou S."/>
            <person name="Cros-Aarteil S."/>
            <person name="Calhoun S."/>
            <person name="Haridas S."/>
            <person name="Kuo A."/>
            <person name="Mondo S."/>
            <person name="Pangilinan J."/>
            <person name="Riley R."/>
            <person name="LaButti K."/>
            <person name="Andreopoulos B."/>
            <person name="Lipzen A."/>
            <person name="Chen C."/>
            <person name="Yan M."/>
            <person name="Daum C."/>
            <person name="Ng V."/>
            <person name="Clum A."/>
            <person name="Steindorff A."/>
            <person name="Ohm R.A."/>
            <person name="Martin F."/>
            <person name="Silar P."/>
            <person name="Natvig D.O."/>
            <person name="Lalanne C."/>
            <person name="Gautier V."/>
            <person name="Ament-Velasquez S.L."/>
            <person name="Kruys A."/>
            <person name="Hutchinson M.I."/>
            <person name="Powell A.J."/>
            <person name="Barry K."/>
            <person name="Miller A.N."/>
            <person name="Grigoriev I.V."/>
            <person name="Debuchy R."/>
            <person name="Gladieux P."/>
            <person name="Hiltunen Thoren M."/>
            <person name="Johannesson H."/>
        </authorList>
    </citation>
    <scope>NUCLEOTIDE SEQUENCE</scope>
    <source>
        <strain evidence="3">CBS 955.72</strain>
    </source>
</reference>
<dbReference type="PROSITE" id="PS50011">
    <property type="entry name" value="PROTEIN_KINASE_DOM"/>
    <property type="match status" value="1"/>
</dbReference>
<evidence type="ECO:0000256" key="1">
    <source>
        <dbReference type="SAM" id="MobiDB-lite"/>
    </source>
</evidence>
<dbReference type="InterPro" id="IPR011009">
    <property type="entry name" value="Kinase-like_dom_sf"/>
</dbReference>
<dbReference type="SMART" id="SM00220">
    <property type="entry name" value="S_TKc"/>
    <property type="match status" value="1"/>
</dbReference>
<comment type="caution">
    <text evidence="3">The sequence shown here is derived from an EMBL/GenBank/DDBJ whole genome shotgun (WGS) entry which is preliminary data.</text>
</comment>
<dbReference type="SUPFAM" id="SSF56112">
    <property type="entry name" value="Protein kinase-like (PK-like)"/>
    <property type="match status" value="1"/>
</dbReference>
<protein>
    <recommendedName>
        <fullName evidence="2">Protein kinase domain-containing protein</fullName>
    </recommendedName>
</protein>
<dbReference type="GO" id="GO:0004672">
    <property type="term" value="F:protein kinase activity"/>
    <property type="evidence" value="ECO:0007669"/>
    <property type="project" value="InterPro"/>
</dbReference>
<accession>A0AAJ0MAM8</accession>
<dbReference type="Proteomes" id="UP001275084">
    <property type="component" value="Unassembled WGS sequence"/>
</dbReference>
<sequence>MDRFSLVETEDSKQKLHLGMGANPPSAIKGWHPAGWHLGIKIPTETVREMSYYPQASNRWLNAHPNGFLVVAIENGQSSAVLCLRSLDDNQLYITKRPKNIFSRAPSDLRFARLEGHHIETQLPNNSPMFAKMHAYGLPNNPSDFGQGEPRFPSLYYERLNGGDLFNLIASFDAADKFIPESFVWHVVDQVGHALAFLHTGLTREELVAGETEPKPSWKPIVHRNVRLRNILLDYGDDPSELDKCFPRIVLGGFSRAGRLADPELWWKGGVIDEEHDIKCSTRDDIRSLGNMLRLMVESWKELWNGRKRFSPVLPLDQVGENVSKTAASTRSEGNTESGYSKRLMTLLSDTQSKLAEPNIYFQGTEIEHDRPKVDFYIHSLLPEARRMMEKYRAMRAKQLAQTCDVSWTRPELEEAIYRPWASDCDGARQLTQAMQSFSGPYEIVKISYDENGDPLVSSINEEDAAEMNRNTRYKPWDPTAWPEFSAYFSQNLDHARQIKEEVYRTIDAVIAEELKPNPLTGKSASESSDSNKASSVLGEEAPPDQAPPEKPMHTSLPLAANLARAAVVLTAAEDEFSGVSRLDSRVGARFFHG</sequence>
<feature type="domain" description="Protein kinase" evidence="2">
    <location>
        <begin position="67"/>
        <end position="382"/>
    </location>
</feature>
<dbReference type="EMBL" id="JAUIQD010000006">
    <property type="protein sequence ID" value="KAK3346009.1"/>
    <property type="molecule type" value="Genomic_DNA"/>
</dbReference>
<feature type="region of interest" description="Disordered" evidence="1">
    <location>
        <begin position="518"/>
        <end position="556"/>
    </location>
</feature>
<feature type="compositionally biased region" description="Low complexity" evidence="1">
    <location>
        <begin position="523"/>
        <end position="536"/>
    </location>
</feature>
<reference evidence="3" key="2">
    <citation type="submission" date="2023-06" db="EMBL/GenBank/DDBJ databases">
        <authorList>
            <consortium name="Lawrence Berkeley National Laboratory"/>
            <person name="Haridas S."/>
            <person name="Hensen N."/>
            <person name="Bonometti L."/>
            <person name="Westerberg I."/>
            <person name="Brannstrom I.O."/>
            <person name="Guillou S."/>
            <person name="Cros-Aarteil S."/>
            <person name="Calhoun S."/>
            <person name="Kuo A."/>
            <person name="Mondo S."/>
            <person name="Pangilinan J."/>
            <person name="Riley R."/>
            <person name="Labutti K."/>
            <person name="Andreopoulos B."/>
            <person name="Lipzen A."/>
            <person name="Chen C."/>
            <person name="Yanf M."/>
            <person name="Daum C."/>
            <person name="Ng V."/>
            <person name="Clum A."/>
            <person name="Steindorff A."/>
            <person name="Ohm R."/>
            <person name="Martin F."/>
            <person name="Silar P."/>
            <person name="Natvig D."/>
            <person name="Lalanne C."/>
            <person name="Gautier V."/>
            <person name="Ament-Velasquez S.L."/>
            <person name="Kruys A."/>
            <person name="Hutchinson M.I."/>
            <person name="Powell A.J."/>
            <person name="Barry K."/>
            <person name="Miller A.N."/>
            <person name="Grigoriev I.V."/>
            <person name="Debuchy R."/>
            <person name="Gladieux P."/>
            <person name="Thoren M.H."/>
            <person name="Johannesson H."/>
        </authorList>
    </citation>
    <scope>NUCLEOTIDE SEQUENCE</scope>
    <source>
        <strain evidence="3">CBS 955.72</strain>
    </source>
</reference>